<name>A0AA49BRY8_9CAUD</name>
<dbReference type="PROSITE" id="PS51747">
    <property type="entry name" value="CYT_DCMP_DEAMINASES_2"/>
    <property type="match status" value="1"/>
</dbReference>
<dbReference type="InterPro" id="IPR016193">
    <property type="entry name" value="Cytidine_deaminase-like"/>
</dbReference>
<dbReference type="Proteomes" id="UP001202581">
    <property type="component" value="Segment"/>
</dbReference>
<protein>
    <submittedName>
        <fullName evidence="6">Deoxycytidylate deaminase</fullName>
    </submittedName>
</protein>
<dbReference type="InterPro" id="IPR016192">
    <property type="entry name" value="APOBEC/CMP_deaminase_Zn-bd"/>
</dbReference>
<gene>
    <name evidence="6" type="primary">229</name>
    <name evidence="6" type="ORF">SEA_TOMAS_229</name>
</gene>
<dbReference type="GeneID" id="77926947"/>
<dbReference type="InterPro" id="IPR002125">
    <property type="entry name" value="CMP_dCMP_dom"/>
</dbReference>
<keyword evidence="4" id="KW-0862">Zinc</keyword>
<proteinExistence type="inferred from homology"/>
<dbReference type="EMBL" id="OL829978">
    <property type="protein sequence ID" value="UMO76373.1"/>
    <property type="molecule type" value="Genomic_DNA"/>
</dbReference>
<evidence type="ECO:0000256" key="1">
    <source>
        <dbReference type="ARBA" id="ARBA00006576"/>
    </source>
</evidence>
<feature type="domain" description="CMP/dCMP-type deaminase" evidence="5">
    <location>
        <begin position="6"/>
        <end position="117"/>
    </location>
</feature>
<reference evidence="6" key="1">
    <citation type="submission" date="2021-12" db="EMBL/GenBank/DDBJ databases">
        <authorList>
            <person name="Khadka S."/>
            <person name="Uribe D.A."/>
            <person name="Klipsch I.N."/>
            <person name="Rene S.R."/>
            <person name="Jimenez M.L."/>
            <person name="Saini B.K."/>
            <person name="Zugasti M."/>
            <person name="Bullon R.M."/>
            <person name="Sharp C.D."/>
            <person name="Kapinga K.O."/>
            <person name="Warner C.P."/>
            <person name="Sarinana J."/>
            <person name="Jimenez A."/>
            <person name="Layton S.R."/>
            <person name="Nayek S."/>
            <person name="Hughes L.E."/>
            <person name="Garlena R.A."/>
            <person name="Russell D.A."/>
            <person name="Jacobs-Sera D."/>
            <person name="Hatfull G.F."/>
        </authorList>
    </citation>
    <scope>NUCLEOTIDE SEQUENCE</scope>
</reference>
<dbReference type="KEGG" id="vg:77926947"/>
<evidence type="ECO:0000313" key="6">
    <source>
        <dbReference type="EMBL" id="UMO76373.1"/>
    </source>
</evidence>
<accession>A0AA49BRY8</accession>
<dbReference type="PROSITE" id="PS00903">
    <property type="entry name" value="CYT_DCMP_DEAMINASES_1"/>
    <property type="match status" value="1"/>
</dbReference>
<dbReference type="Gene3D" id="3.40.140.10">
    <property type="entry name" value="Cytidine Deaminase, domain 2"/>
    <property type="match status" value="1"/>
</dbReference>
<evidence type="ECO:0000256" key="3">
    <source>
        <dbReference type="ARBA" id="ARBA00022801"/>
    </source>
</evidence>
<keyword evidence="7" id="KW-1185">Reference proteome</keyword>
<dbReference type="Pfam" id="PF00383">
    <property type="entry name" value="dCMP_cyt_deam_1"/>
    <property type="match status" value="1"/>
</dbReference>
<dbReference type="SUPFAM" id="SSF53927">
    <property type="entry name" value="Cytidine deaminase-like"/>
    <property type="match status" value="1"/>
</dbReference>
<organism evidence="6 7">
    <name type="scientific">Streptomyces phage Tomas</name>
    <dbReference type="NCBI Taxonomy" id="2914443"/>
    <lineage>
        <taxon>Viruses</taxon>
        <taxon>Duplodnaviria</taxon>
        <taxon>Heunggongvirae</taxon>
        <taxon>Uroviricota</taxon>
        <taxon>Caudoviricetes</taxon>
        <taxon>Stanwilliamsviridae</taxon>
        <taxon>Boydwoodruffvirinae</taxon>
        <taxon>Tomasvirus</taxon>
        <taxon>Tomasvirus tomas</taxon>
    </lineage>
</organism>
<comment type="similarity">
    <text evidence="1">Belongs to the cytidine and deoxycytidylate deaminase family.</text>
</comment>
<dbReference type="PANTHER" id="PTHR11086:SF18">
    <property type="entry name" value="DEOXYCYTIDYLATE DEAMINASE"/>
    <property type="match status" value="1"/>
</dbReference>
<keyword evidence="2" id="KW-0479">Metal-binding</keyword>
<evidence type="ECO:0000256" key="4">
    <source>
        <dbReference type="ARBA" id="ARBA00022833"/>
    </source>
</evidence>
<dbReference type="GO" id="GO:0004132">
    <property type="term" value="F:dCMP deaminase activity"/>
    <property type="evidence" value="ECO:0007669"/>
    <property type="project" value="TreeGrafter"/>
</dbReference>
<evidence type="ECO:0000259" key="5">
    <source>
        <dbReference type="PROSITE" id="PS51747"/>
    </source>
</evidence>
<evidence type="ECO:0000256" key="2">
    <source>
        <dbReference type="ARBA" id="ARBA00022723"/>
    </source>
</evidence>
<dbReference type="RefSeq" id="YP_010651312.1">
    <property type="nucleotide sequence ID" value="NC_070781.1"/>
</dbReference>
<sequence>MTDLSKKDRSFLSLAMSVSVKSNMKQQHGAVIVRSGRVLATGWNLLKNDPENISAEHIEQFCSVHAEAMAIARCRKAAGATIYIARNKKGQGRFSKPCSGCERAIILAGIKRVVYTG</sequence>
<dbReference type="GO" id="GO:0008270">
    <property type="term" value="F:zinc ion binding"/>
    <property type="evidence" value="ECO:0007669"/>
    <property type="project" value="InterPro"/>
</dbReference>
<dbReference type="PANTHER" id="PTHR11086">
    <property type="entry name" value="DEOXYCYTIDYLATE DEAMINASE-RELATED"/>
    <property type="match status" value="1"/>
</dbReference>
<dbReference type="InterPro" id="IPR015517">
    <property type="entry name" value="dCMP_deaminase-rel"/>
</dbReference>
<keyword evidence="3" id="KW-0378">Hydrolase</keyword>
<evidence type="ECO:0000313" key="7">
    <source>
        <dbReference type="Proteomes" id="UP001202581"/>
    </source>
</evidence>